<dbReference type="CDD" id="cd02968">
    <property type="entry name" value="SCO"/>
    <property type="match status" value="1"/>
</dbReference>
<evidence type="ECO:0000256" key="5">
    <source>
        <dbReference type="ARBA" id="ARBA00023008"/>
    </source>
</evidence>
<evidence type="ECO:0000256" key="7">
    <source>
        <dbReference type="ARBA" id="ARBA00023136"/>
    </source>
</evidence>
<dbReference type="InterPro" id="IPR003782">
    <property type="entry name" value="SCO1/SenC"/>
</dbReference>
<keyword evidence="5 9" id="KW-0186">Copper</keyword>
<dbReference type="OMA" id="DMCAKYK"/>
<accession>A0A0W0EGE1</accession>
<comment type="subcellular location">
    <subcellularLocation>
        <location evidence="1 8">Mitochondrion inner membrane</location>
    </subcellularLocation>
</comment>
<evidence type="ECO:0000256" key="3">
    <source>
        <dbReference type="ARBA" id="ARBA00022723"/>
    </source>
</evidence>
<dbReference type="EMBL" id="LLZZ01000119">
    <property type="protein sequence ID" value="KTB03445.1"/>
    <property type="molecule type" value="Genomic_DNA"/>
</dbReference>
<dbReference type="GO" id="GO:0033617">
    <property type="term" value="P:mitochondrial respiratory chain complex IV assembly"/>
    <property type="evidence" value="ECO:0007669"/>
    <property type="project" value="TreeGrafter"/>
</dbReference>
<feature type="binding site" evidence="9">
    <location>
        <position position="226"/>
    </location>
    <ligand>
        <name>Cu cation</name>
        <dbReference type="ChEBI" id="CHEBI:23378"/>
    </ligand>
</feature>
<feature type="disulfide bond" description="Redox-active" evidence="10">
    <location>
        <begin position="136"/>
        <end position="140"/>
    </location>
</feature>
<reference evidence="11 12" key="1">
    <citation type="submission" date="2015-10" db="EMBL/GenBank/DDBJ databases">
        <title>Draft genomes sequences of Candida glabrata isolates 1A, 1B, 2A, 2B, 3A and 3B.</title>
        <authorList>
            <person name="Haavelsrud O.E."/>
            <person name="Gaustad P."/>
        </authorList>
    </citation>
    <scope>NUCLEOTIDE SEQUENCE [LARGE SCALE GENOMIC DNA]</scope>
    <source>
        <strain evidence="11">910700640</strain>
    </source>
</reference>
<keyword evidence="7" id="KW-0472">Membrane</keyword>
<evidence type="ECO:0000256" key="9">
    <source>
        <dbReference type="PIRSR" id="PIRSR037736-1"/>
    </source>
</evidence>
<evidence type="ECO:0000256" key="4">
    <source>
        <dbReference type="ARBA" id="ARBA00022792"/>
    </source>
</evidence>
<dbReference type="GO" id="GO:0016531">
    <property type="term" value="F:copper chaperone activity"/>
    <property type="evidence" value="ECO:0007669"/>
    <property type="project" value="InterPro"/>
</dbReference>
<dbReference type="Proteomes" id="UP000054886">
    <property type="component" value="Unassembled WGS sequence"/>
</dbReference>
<feature type="binding site" evidence="9">
    <location>
        <position position="140"/>
    </location>
    <ligand>
        <name>Cu cation</name>
        <dbReference type="ChEBI" id="CHEBI:23378"/>
    </ligand>
</feature>
<evidence type="ECO:0000256" key="2">
    <source>
        <dbReference type="ARBA" id="ARBA00010996"/>
    </source>
</evidence>
<proteinExistence type="inferred from homology"/>
<dbReference type="VEuPathDB" id="FungiDB:GVI51_B04301"/>
<evidence type="ECO:0000256" key="1">
    <source>
        <dbReference type="ARBA" id="ARBA00004273"/>
    </source>
</evidence>
<name>A0A0W0EGE1_CANGB</name>
<dbReference type="Gene3D" id="3.40.30.10">
    <property type="entry name" value="Glutaredoxin"/>
    <property type="match status" value="1"/>
</dbReference>
<dbReference type="GO" id="GO:0005507">
    <property type="term" value="F:copper ion binding"/>
    <property type="evidence" value="ECO:0007669"/>
    <property type="project" value="EnsemblFungi"/>
</dbReference>
<organism evidence="11 12">
    <name type="scientific">Candida glabrata</name>
    <name type="common">Yeast</name>
    <name type="synonym">Torulopsis glabrata</name>
    <dbReference type="NCBI Taxonomy" id="5478"/>
    <lineage>
        <taxon>Eukaryota</taxon>
        <taxon>Fungi</taxon>
        <taxon>Dikarya</taxon>
        <taxon>Ascomycota</taxon>
        <taxon>Saccharomycotina</taxon>
        <taxon>Saccharomycetes</taxon>
        <taxon>Saccharomycetales</taxon>
        <taxon>Saccharomycetaceae</taxon>
        <taxon>Nakaseomyces</taxon>
    </lineage>
</organism>
<dbReference type="VEuPathDB" id="FungiDB:B1J91_B04367g"/>
<dbReference type="OrthoDB" id="270009at2759"/>
<evidence type="ECO:0000256" key="8">
    <source>
        <dbReference type="PIRNR" id="PIRNR037736"/>
    </source>
</evidence>
<dbReference type="SUPFAM" id="SSF52833">
    <property type="entry name" value="Thioredoxin-like"/>
    <property type="match status" value="1"/>
</dbReference>
<keyword evidence="10" id="KW-1015">Disulfide bond</keyword>
<dbReference type="VEuPathDB" id="FungiDB:GWK60_B04235"/>
<keyword evidence="4 8" id="KW-0999">Mitochondrion inner membrane</keyword>
<dbReference type="PIRSF" id="PIRSF037736">
    <property type="entry name" value="SCO1"/>
    <property type="match status" value="1"/>
</dbReference>
<dbReference type="PANTHER" id="PTHR12151">
    <property type="entry name" value="ELECTRON TRANSPORT PROTIN SCO1/SENC FAMILY MEMBER"/>
    <property type="match status" value="1"/>
</dbReference>
<dbReference type="PhylomeDB" id="A0A0W0EGE1"/>
<dbReference type="GO" id="GO:0005743">
    <property type="term" value="C:mitochondrial inner membrane"/>
    <property type="evidence" value="ECO:0007669"/>
    <property type="project" value="UniProtKB-SubCell"/>
</dbReference>
<feature type="binding site" evidence="9">
    <location>
        <position position="136"/>
    </location>
    <ligand>
        <name>Cu cation</name>
        <dbReference type="ChEBI" id="CHEBI:23378"/>
    </ligand>
</feature>
<dbReference type="PANTHER" id="PTHR12151:SF5">
    <property type="entry name" value="AT19154P"/>
    <property type="match status" value="1"/>
</dbReference>
<evidence type="ECO:0000256" key="10">
    <source>
        <dbReference type="PIRSR" id="PIRSR603782-2"/>
    </source>
</evidence>
<dbReference type="FunFam" id="3.40.30.10:FF:000013">
    <property type="entry name" value="Blast:Protein SCO1 homolog, mitochondrial"/>
    <property type="match status" value="1"/>
</dbReference>
<gene>
    <name evidence="11" type="ORF">AO440_000348</name>
</gene>
<comment type="caution">
    <text evidence="11">The sequence shown here is derived from an EMBL/GenBank/DDBJ whole genome shotgun (WGS) entry which is preliminary data.</text>
</comment>
<dbReference type="VEuPathDB" id="FungiDB:CAGL0B04367g"/>
<evidence type="ECO:0000313" key="11">
    <source>
        <dbReference type="EMBL" id="KTB03445.1"/>
    </source>
</evidence>
<protein>
    <submittedName>
        <fullName evidence="11">Protein SCO2, mitochondrial</fullName>
    </submittedName>
</protein>
<sequence>MLSRASRRIVDGRINQLRALSKCTVQYQTSKKSLGRFSVNKDEGVNDTVHLNPTSGTLGSTWKYALGLIAAGSLTYYYVNNERKLLQTEKEQEANRLYGEKFVGGPFRLVDTEGRSFTEKNLEGKFSLLYFGFTHCPDICPEELDKMNDWIIGLESKGLSVQPIFITCDPIRDTPEVVKEYLKDFNPGMIGLTGTYEAIKDVCKKYKVYFSTPENADPKSDYLVDHSIFFYLIDPEGNFIDALGRIYDEKSGLEKIIQNIKAYTPKEERERRNKSWYSFLFK</sequence>
<keyword evidence="6 8" id="KW-0496">Mitochondrion</keyword>
<dbReference type="AlphaFoldDB" id="A0A0W0EGE1"/>
<dbReference type="Pfam" id="PF02630">
    <property type="entry name" value="SCO1-SenC"/>
    <property type="match status" value="1"/>
</dbReference>
<evidence type="ECO:0000313" key="12">
    <source>
        <dbReference type="Proteomes" id="UP000054886"/>
    </source>
</evidence>
<dbReference type="InterPro" id="IPR036249">
    <property type="entry name" value="Thioredoxin-like_sf"/>
</dbReference>
<dbReference type="InterPro" id="IPR017276">
    <property type="entry name" value="Synth_of_cyt-c-oxidase_Sco1/2"/>
</dbReference>
<evidence type="ECO:0000256" key="6">
    <source>
        <dbReference type="ARBA" id="ARBA00023128"/>
    </source>
</evidence>
<dbReference type="GO" id="GO:0045454">
    <property type="term" value="P:cell redox homeostasis"/>
    <property type="evidence" value="ECO:0007669"/>
    <property type="project" value="EnsemblFungi"/>
</dbReference>
<keyword evidence="3 9" id="KW-0479">Metal-binding</keyword>
<dbReference type="GO" id="GO:0006878">
    <property type="term" value="P:intracellular copper ion homeostasis"/>
    <property type="evidence" value="ECO:0007669"/>
    <property type="project" value="UniProtKB-UniRule"/>
</dbReference>
<dbReference type="GO" id="GO:0034599">
    <property type="term" value="P:cellular response to oxidative stress"/>
    <property type="evidence" value="ECO:0007669"/>
    <property type="project" value="EnsemblFungi"/>
</dbReference>
<comment type="similarity">
    <text evidence="2 8">Belongs to the SCO1/2 family.</text>
</comment>